<protein>
    <submittedName>
        <fullName evidence="2">Condensation domain-containing protein</fullName>
    </submittedName>
</protein>
<dbReference type="GO" id="GO:0008610">
    <property type="term" value="P:lipid biosynthetic process"/>
    <property type="evidence" value="ECO:0007669"/>
    <property type="project" value="UniProtKB-ARBA"/>
</dbReference>
<dbReference type="SUPFAM" id="SSF52777">
    <property type="entry name" value="CoA-dependent acyltransferases"/>
    <property type="match status" value="2"/>
</dbReference>
<organism evidence="2 3">
    <name type="scientific">Amycolatopsis arida</name>
    <dbReference type="NCBI Taxonomy" id="587909"/>
    <lineage>
        <taxon>Bacteria</taxon>
        <taxon>Bacillati</taxon>
        <taxon>Actinomycetota</taxon>
        <taxon>Actinomycetes</taxon>
        <taxon>Pseudonocardiales</taxon>
        <taxon>Pseudonocardiaceae</taxon>
        <taxon>Amycolatopsis</taxon>
    </lineage>
</organism>
<proteinExistence type="predicted"/>
<dbReference type="AlphaFoldDB" id="A0A1I5XW46"/>
<dbReference type="Proteomes" id="UP000198727">
    <property type="component" value="Unassembled WGS sequence"/>
</dbReference>
<dbReference type="OrthoDB" id="9789603at2"/>
<dbReference type="GO" id="GO:0003824">
    <property type="term" value="F:catalytic activity"/>
    <property type="evidence" value="ECO:0007669"/>
    <property type="project" value="InterPro"/>
</dbReference>
<gene>
    <name evidence="2" type="ORF">SAMN05421810_106279</name>
</gene>
<evidence type="ECO:0000313" key="2">
    <source>
        <dbReference type="EMBL" id="SFQ35967.1"/>
    </source>
</evidence>
<name>A0A1I5XW46_9PSEU</name>
<dbReference type="Pfam" id="PF00668">
    <property type="entry name" value="Condensation"/>
    <property type="match status" value="1"/>
</dbReference>
<dbReference type="Gene3D" id="3.30.559.10">
    <property type="entry name" value="Chloramphenicol acetyltransferase-like domain"/>
    <property type="match status" value="1"/>
</dbReference>
<dbReference type="Gene3D" id="3.30.559.30">
    <property type="entry name" value="Nonribosomal peptide synthetase, condensation domain"/>
    <property type="match status" value="1"/>
</dbReference>
<keyword evidence="3" id="KW-1185">Reference proteome</keyword>
<dbReference type="EMBL" id="FOWW01000006">
    <property type="protein sequence ID" value="SFQ35967.1"/>
    <property type="molecule type" value="Genomic_DNA"/>
</dbReference>
<evidence type="ECO:0000313" key="3">
    <source>
        <dbReference type="Proteomes" id="UP000198727"/>
    </source>
</evidence>
<accession>A0A1I5XW46</accession>
<dbReference type="STRING" id="587909.SAMN05421810_106279"/>
<evidence type="ECO:0000259" key="1">
    <source>
        <dbReference type="Pfam" id="PF00668"/>
    </source>
</evidence>
<reference evidence="3" key="1">
    <citation type="submission" date="2016-10" db="EMBL/GenBank/DDBJ databases">
        <authorList>
            <person name="Varghese N."/>
            <person name="Submissions S."/>
        </authorList>
    </citation>
    <scope>NUCLEOTIDE SEQUENCE [LARGE SCALE GENOMIC DNA]</scope>
    <source>
        <strain evidence="3">CGMCC 4.5579</strain>
    </source>
</reference>
<dbReference type="InterPro" id="IPR023213">
    <property type="entry name" value="CAT-like_dom_sf"/>
</dbReference>
<dbReference type="InterPro" id="IPR001242">
    <property type="entry name" value="Condensation_dom"/>
</dbReference>
<feature type="domain" description="Condensation" evidence="1">
    <location>
        <begin position="73"/>
        <end position="375"/>
    </location>
</feature>
<sequence length="485" mass="52551">MSELFAKDMRMKFTEISNYDVRPGRLTEWTATVASPEVGWASDPRPPSHVQEAHVRDALVRHTAGRPVPTWLATAFELPGPLDPTALRAALLRWIDRHETLRSALSFDRNGRLCRSTLPAGGVALHHTDRGELGRGDAVAAHVADLFDRVTDPLGWPSYAVVTVDRTDSTTIYLGLDHANVDGYSILLIPNEIRALYLAARDGAAPCLREVGSYLEFAHRERAETESVGPDSPVVARWRRVLDAGGQLPGFPLDVGAGPAALVPQRGTCTWLLDAAQAESFGAACTKAGGSFLAGVLACLGIAGHEVSGAGEFRALAPFSTRDGAEWVDSLGWYIGLAPVEFPIGGAGNFHQLARTARAAAREARPVARVPVARVGELLGAPLRPRFVVSYMDMRHTPGAQGWREWRTCAFHSRAAAADEVYLWIHRGPEGVYLTCRHPDTGAGRRNVTRYLGHLRRVIDEIAAQGTYAIPERPTLPAGDIAPTR</sequence>